<dbReference type="STRING" id="33114.A0A2G2WIQ8"/>
<dbReference type="PROSITE" id="PS00108">
    <property type="entry name" value="PROTEIN_KINASE_ST"/>
    <property type="match status" value="1"/>
</dbReference>
<dbReference type="InterPro" id="IPR006070">
    <property type="entry name" value="Sua5-like_dom"/>
</dbReference>
<evidence type="ECO:0000256" key="5">
    <source>
        <dbReference type="ARBA" id="ARBA00022840"/>
    </source>
</evidence>
<keyword evidence="3" id="KW-0547">Nucleotide-binding</keyword>
<evidence type="ECO:0000313" key="8">
    <source>
        <dbReference type="EMBL" id="PHT45128.1"/>
    </source>
</evidence>
<dbReference type="GO" id="GO:0004672">
    <property type="term" value="F:protein kinase activity"/>
    <property type="evidence" value="ECO:0007669"/>
    <property type="project" value="InterPro"/>
</dbReference>
<sequence>MSGVSASGLLYQHEQCDPKIIHRDVKAANILLDDDCEAVVGDFGLAKLLDHRDSHIATAVRGTVGHIAPEYLSTGQSSDKTDVFGFGILLLELISGQRALEFGDVHDIQHYAVTDHLPHGLLDCLLPGPVTLVLRRVIKPGIRELGVRVPDCNFIRVIARGSRSALALTTVNLSGQPSSIEIKGFENLWEHCASVYDGGILPAGRAGSTVVWILLSWEVQDFKTWEVVKIDLCRVLREKLGANLHGFIEDKVLPVPRDIACDSLGMNSELKDLMCKEVDIIVNSAATTRFDERITRCNLQHKSLLYESCTIMLGHFVTYTAGSRSDIFSQLDRACLLEQNALELVILFYLSDGILNPLGLTAESYFEICCCRDEKSQLLLGLKRANHQQTSLPSSVLSADNIREIAKEGCGLISLQENLLSDLLKKDKIDLSDIDRGVSMIKECSVHKKFLVDVDDLNQTKDT</sequence>
<dbReference type="SUPFAM" id="SSF55821">
    <property type="entry name" value="YrdC/RibB"/>
    <property type="match status" value="1"/>
</dbReference>
<name>A0A2G2WIQ8_CAPBA</name>
<dbReference type="Pfam" id="PF07993">
    <property type="entry name" value="NAD_binding_4"/>
    <property type="match status" value="1"/>
</dbReference>
<dbReference type="OrthoDB" id="412787at2759"/>
<dbReference type="PROSITE" id="PS51163">
    <property type="entry name" value="YRDC"/>
    <property type="match status" value="1"/>
</dbReference>
<accession>A0A2G2WIQ8</accession>
<keyword evidence="9" id="KW-1185">Reference proteome</keyword>
<dbReference type="PANTHER" id="PTHR47973">
    <property type="entry name" value="CYSTEINE-RICH RECEPTOR-LIKE PROTEIN KINASE 3"/>
    <property type="match status" value="1"/>
</dbReference>
<feature type="domain" description="Protein kinase" evidence="6">
    <location>
        <begin position="1"/>
        <end position="248"/>
    </location>
</feature>
<dbReference type="SUPFAM" id="SSF56112">
    <property type="entry name" value="Protein kinase-like (PK-like)"/>
    <property type="match status" value="1"/>
</dbReference>
<gene>
    <name evidence="8" type="ORF">CQW23_14286</name>
</gene>
<keyword evidence="2" id="KW-0808">Transferase</keyword>
<dbReference type="GO" id="GO:0003725">
    <property type="term" value="F:double-stranded RNA binding"/>
    <property type="evidence" value="ECO:0007669"/>
    <property type="project" value="InterPro"/>
</dbReference>
<dbReference type="Pfam" id="PF00069">
    <property type="entry name" value="Pkinase"/>
    <property type="match status" value="1"/>
</dbReference>
<dbReference type="AlphaFoldDB" id="A0A2G2WIQ8"/>
<dbReference type="Proteomes" id="UP000224567">
    <property type="component" value="Unassembled WGS sequence"/>
</dbReference>
<dbReference type="InterPro" id="IPR052059">
    <property type="entry name" value="CR_Ser/Thr_kinase"/>
</dbReference>
<keyword evidence="4" id="KW-0418">Kinase</keyword>
<dbReference type="Gene3D" id="3.40.50.720">
    <property type="entry name" value="NAD(P)-binding Rossmann-like Domain"/>
    <property type="match status" value="1"/>
</dbReference>
<dbReference type="GO" id="GO:0005524">
    <property type="term" value="F:ATP binding"/>
    <property type="evidence" value="ECO:0007669"/>
    <property type="project" value="UniProtKB-KW"/>
</dbReference>
<evidence type="ECO:0000313" key="9">
    <source>
        <dbReference type="Proteomes" id="UP000224567"/>
    </source>
</evidence>
<protein>
    <recommendedName>
        <fullName evidence="1">Threonylcarbamoyl-AMP synthase</fullName>
    </recommendedName>
</protein>
<reference evidence="8 9" key="1">
    <citation type="journal article" date="2017" name="Genome Biol.">
        <title>New reference genome sequences of hot pepper reveal the massive evolution of plant disease-resistance genes by retroduplication.</title>
        <authorList>
            <person name="Kim S."/>
            <person name="Park J."/>
            <person name="Yeom S.I."/>
            <person name="Kim Y.M."/>
            <person name="Seo E."/>
            <person name="Kim K.T."/>
            <person name="Kim M.S."/>
            <person name="Lee J.M."/>
            <person name="Cheong K."/>
            <person name="Shin H.S."/>
            <person name="Kim S.B."/>
            <person name="Han K."/>
            <person name="Lee J."/>
            <person name="Park M."/>
            <person name="Lee H.A."/>
            <person name="Lee H.Y."/>
            <person name="Lee Y."/>
            <person name="Oh S."/>
            <person name="Lee J.H."/>
            <person name="Choi E."/>
            <person name="Choi E."/>
            <person name="Lee S.E."/>
            <person name="Jeon J."/>
            <person name="Kim H."/>
            <person name="Choi G."/>
            <person name="Song H."/>
            <person name="Lee J."/>
            <person name="Lee S.C."/>
            <person name="Kwon J.K."/>
            <person name="Lee H.Y."/>
            <person name="Koo N."/>
            <person name="Hong Y."/>
            <person name="Kim R.W."/>
            <person name="Kang W.H."/>
            <person name="Huh J.H."/>
            <person name="Kang B.C."/>
            <person name="Yang T.J."/>
            <person name="Lee Y.H."/>
            <person name="Bennetzen J.L."/>
            <person name="Choi D."/>
        </authorList>
    </citation>
    <scope>NUCLEOTIDE SEQUENCE [LARGE SCALE GENOMIC DNA]</scope>
    <source>
        <strain evidence="9">cv. PBC81</strain>
    </source>
</reference>
<dbReference type="PROSITE" id="PS50011">
    <property type="entry name" value="PROTEIN_KINASE_DOM"/>
    <property type="match status" value="1"/>
</dbReference>
<reference evidence="9" key="2">
    <citation type="journal article" date="2017" name="J. Anim. Genet.">
        <title>Multiple reference genome sequences of hot pepper reveal the massive evolution of plant disease resistance genes by retroduplication.</title>
        <authorList>
            <person name="Kim S."/>
            <person name="Park J."/>
            <person name="Yeom S.-I."/>
            <person name="Kim Y.-M."/>
            <person name="Seo E."/>
            <person name="Kim K.-T."/>
            <person name="Kim M.-S."/>
            <person name="Lee J.M."/>
            <person name="Cheong K."/>
            <person name="Shin H.-S."/>
            <person name="Kim S.-B."/>
            <person name="Han K."/>
            <person name="Lee J."/>
            <person name="Park M."/>
            <person name="Lee H.-A."/>
            <person name="Lee H.-Y."/>
            <person name="Lee Y."/>
            <person name="Oh S."/>
            <person name="Lee J.H."/>
            <person name="Choi E."/>
            <person name="Choi E."/>
            <person name="Lee S.E."/>
            <person name="Jeon J."/>
            <person name="Kim H."/>
            <person name="Choi G."/>
            <person name="Song H."/>
            <person name="Lee J."/>
            <person name="Lee S.-C."/>
            <person name="Kwon J.-K."/>
            <person name="Lee H.-Y."/>
            <person name="Koo N."/>
            <person name="Hong Y."/>
            <person name="Kim R.W."/>
            <person name="Kang W.-H."/>
            <person name="Huh J.H."/>
            <person name="Kang B.-C."/>
            <person name="Yang T.-J."/>
            <person name="Lee Y.-H."/>
            <person name="Bennetzen J.L."/>
            <person name="Choi D."/>
        </authorList>
    </citation>
    <scope>NUCLEOTIDE SEQUENCE [LARGE SCALE GENOMIC DNA]</scope>
    <source>
        <strain evidence="9">cv. PBC81</strain>
    </source>
</reference>
<dbReference type="InterPro" id="IPR000719">
    <property type="entry name" value="Prot_kinase_dom"/>
</dbReference>
<dbReference type="InterPro" id="IPR013120">
    <property type="entry name" value="FAR_NAD-bd"/>
</dbReference>
<evidence type="ECO:0000259" key="7">
    <source>
        <dbReference type="PROSITE" id="PS51163"/>
    </source>
</evidence>
<dbReference type="Gene3D" id="1.10.510.10">
    <property type="entry name" value="Transferase(Phosphotransferase) domain 1"/>
    <property type="match status" value="1"/>
</dbReference>
<dbReference type="InterPro" id="IPR017945">
    <property type="entry name" value="DHBP_synth_RibB-like_a/b_dom"/>
</dbReference>
<proteinExistence type="predicted"/>
<feature type="domain" description="YrdC-like" evidence="7">
    <location>
        <begin position="50"/>
        <end position="241"/>
    </location>
</feature>
<organism evidence="8 9">
    <name type="scientific">Capsicum baccatum</name>
    <name type="common">Peruvian pepper</name>
    <dbReference type="NCBI Taxonomy" id="33114"/>
    <lineage>
        <taxon>Eukaryota</taxon>
        <taxon>Viridiplantae</taxon>
        <taxon>Streptophyta</taxon>
        <taxon>Embryophyta</taxon>
        <taxon>Tracheophyta</taxon>
        <taxon>Spermatophyta</taxon>
        <taxon>Magnoliopsida</taxon>
        <taxon>eudicotyledons</taxon>
        <taxon>Gunneridae</taxon>
        <taxon>Pentapetalae</taxon>
        <taxon>asterids</taxon>
        <taxon>lamiids</taxon>
        <taxon>Solanales</taxon>
        <taxon>Solanaceae</taxon>
        <taxon>Solanoideae</taxon>
        <taxon>Capsiceae</taxon>
        <taxon>Capsicum</taxon>
    </lineage>
</organism>
<evidence type="ECO:0000256" key="1">
    <source>
        <dbReference type="ARBA" id="ARBA00015492"/>
    </source>
</evidence>
<evidence type="ECO:0000256" key="3">
    <source>
        <dbReference type="ARBA" id="ARBA00022741"/>
    </source>
</evidence>
<dbReference type="EMBL" id="MLFT02000006">
    <property type="protein sequence ID" value="PHT45128.1"/>
    <property type="molecule type" value="Genomic_DNA"/>
</dbReference>
<evidence type="ECO:0000256" key="4">
    <source>
        <dbReference type="ARBA" id="ARBA00022777"/>
    </source>
</evidence>
<dbReference type="InterPro" id="IPR011009">
    <property type="entry name" value="Kinase-like_dom_sf"/>
</dbReference>
<evidence type="ECO:0000256" key="2">
    <source>
        <dbReference type="ARBA" id="ARBA00022679"/>
    </source>
</evidence>
<keyword evidence="5" id="KW-0067">ATP-binding</keyword>
<dbReference type="InterPro" id="IPR008271">
    <property type="entry name" value="Ser/Thr_kinase_AS"/>
</dbReference>
<evidence type="ECO:0000259" key="6">
    <source>
        <dbReference type="PROSITE" id="PS50011"/>
    </source>
</evidence>
<comment type="caution">
    <text evidence="8">The sequence shown here is derived from an EMBL/GenBank/DDBJ whole genome shotgun (WGS) entry which is preliminary data.</text>
</comment>